<gene>
    <name evidence="8" type="ORF">GGQ61_001719</name>
</gene>
<feature type="transmembrane region" description="Helical" evidence="7">
    <location>
        <begin position="20"/>
        <end position="41"/>
    </location>
</feature>
<feature type="transmembrane region" description="Helical" evidence="7">
    <location>
        <begin position="62"/>
        <end position="86"/>
    </location>
</feature>
<protein>
    <submittedName>
        <fullName evidence="8">Phospho-N-acetylmuramoyl-pentapeptide-transferase</fullName>
        <ecNumber evidence="8">2.7.8.13</ecNumber>
    </submittedName>
</protein>
<feature type="transmembrane region" description="Helical" evidence="7">
    <location>
        <begin position="325"/>
        <end position="345"/>
    </location>
</feature>
<accession>A0A840A0M7</accession>
<evidence type="ECO:0000313" key="8">
    <source>
        <dbReference type="EMBL" id="MBB3891002.1"/>
    </source>
</evidence>
<dbReference type="GO" id="GO:0046872">
    <property type="term" value="F:metal ion binding"/>
    <property type="evidence" value="ECO:0007669"/>
    <property type="project" value="UniProtKB-KW"/>
</dbReference>
<comment type="cofactor">
    <cofactor evidence="6">
        <name>Mg(2+)</name>
        <dbReference type="ChEBI" id="CHEBI:18420"/>
    </cofactor>
</comment>
<keyword evidence="6" id="KW-0460">Magnesium</keyword>
<dbReference type="PANTHER" id="PTHR22926:SF5">
    <property type="entry name" value="PHOSPHO-N-ACETYLMURAMOYL-PENTAPEPTIDE-TRANSFERASE HOMOLOG"/>
    <property type="match status" value="1"/>
</dbReference>
<evidence type="ECO:0000256" key="7">
    <source>
        <dbReference type="SAM" id="Phobius"/>
    </source>
</evidence>
<dbReference type="GO" id="GO:0016780">
    <property type="term" value="F:phosphotransferase activity, for other substituted phosphate groups"/>
    <property type="evidence" value="ECO:0007669"/>
    <property type="project" value="InterPro"/>
</dbReference>
<evidence type="ECO:0000256" key="6">
    <source>
        <dbReference type="PIRSR" id="PIRSR600715-1"/>
    </source>
</evidence>
<keyword evidence="5 7" id="KW-0472">Membrane</keyword>
<comment type="subcellular location">
    <subcellularLocation>
        <location evidence="1">Membrane</location>
        <topology evidence="1">Multi-pass membrane protein</topology>
    </subcellularLocation>
</comment>
<feature type="transmembrane region" description="Helical" evidence="7">
    <location>
        <begin position="183"/>
        <end position="203"/>
    </location>
</feature>
<dbReference type="GO" id="GO:0044038">
    <property type="term" value="P:cell wall macromolecule biosynthetic process"/>
    <property type="evidence" value="ECO:0007669"/>
    <property type="project" value="TreeGrafter"/>
</dbReference>
<evidence type="ECO:0000256" key="1">
    <source>
        <dbReference type="ARBA" id="ARBA00004141"/>
    </source>
</evidence>
<keyword evidence="3 7" id="KW-0812">Transmembrane</keyword>
<feature type="transmembrane region" description="Helical" evidence="7">
    <location>
        <begin position="150"/>
        <end position="171"/>
    </location>
</feature>
<keyword evidence="6" id="KW-0479">Metal-binding</keyword>
<dbReference type="Proteomes" id="UP000530564">
    <property type="component" value="Unassembled WGS sequence"/>
</dbReference>
<dbReference type="EC" id="2.7.8.13" evidence="8"/>
<feature type="binding site" evidence="6">
    <location>
        <position position="175"/>
    </location>
    <ligand>
        <name>Mg(2+)</name>
        <dbReference type="ChEBI" id="CHEBI:18420"/>
    </ligand>
</feature>
<evidence type="ECO:0000256" key="3">
    <source>
        <dbReference type="ARBA" id="ARBA00022692"/>
    </source>
</evidence>
<evidence type="ECO:0000313" key="9">
    <source>
        <dbReference type="Proteomes" id="UP000530564"/>
    </source>
</evidence>
<dbReference type="RefSeq" id="WP_183771528.1">
    <property type="nucleotide sequence ID" value="NZ_JACIDK010000002.1"/>
</dbReference>
<dbReference type="GO" id="GO:0071555">
    <property type="term" value="P:cell wall organization"/>
    <property type="evidence" value="ECO:0007669"/>
    <property type="project" value="TreeGrafter"/>
</dbReference>
<dbReference type="Pfam" id="PF00953">
    <property type="entry name" value="Glycos_transf_4"/>
    <property type="match status" value="1"/>
</dbReference>
<keyword evidence="4 7" id="KW-1133">Transmembrane helix</keyword>
<name>A0A840A0M7_9CAUL</name>
<dbReference type="AlphaFoldDB" id="A0A840A0M7"/>
<reference evidence="8 9" key="1">
    <citation type="submission" date="2020-08" db="EMBL/GenBank/DDBJ databases">
        <title>Genomic Encyclopedia of Type Strains, Phase IV (KMG-IV): sequencing the most valuable type-strain genomes for metagenomic binning, comparative biology and taxonomic classification.</title>
        <authorList>
            <person name="Goeker M."/>
        </authorList>
    </citation>
    <scope>NUCLEOTIDE SEQUENCE [LARGE SCALE GENOMIC DNA]</scope>
    <source>
        <strain evidence="8 9">DSM 21793</strain>
    </source>
</reference>
<evidence type="ECO:0000256" key="2">
    <source>
        <dbReference type="ARBA" id="ARBA00022679"/>
    </source>
</evidence>
<keyword evidence="9" id="KW-1185">Reference proteome</keyword>
<dbReference type="EMBL" id="JACIDK010000002">
    <property type="protein sequence ID" value="MBB3891002.1"/>
    <property type="molecule type" value="Genomic_DNA"/>
</dbReference>
<comment type="caution">
    <text evidence="8">The sequence shown here is derived from an EMBL/GenBank/DDBJ whole genome shotgun (WGS) entry which is preliminary data.</text>
</comment>
<dbReference type="GO" id="GO:0005886">
    <property type="term" value="C:plasma membrane"/>
    <property type="evidence" value="ECO:0007669"/>
    <property type="project" value="TreeGrafter"/>
</dbReference>
<evidence type="ECO:0000256" key="5">
    <source>
        <dbReference type="ARBA" id="ARBA00023136"/>
    </source>
</evidence>
<feature type="transmembrane region" description="Helical" evidence="7">
    <location>
        <begin position="223"/>
        <end position="240"/>
    </location>
</feature>
<organism evidence="8 9">
    <name type="scientific">Phenylobacterium haematophilum</name>
    <dbReference type="NCBI Taxonomy" id="98513"/>
    <lineage>
        <taxon>Bacteria</taxon>
        <taxon>Pseudomonadati</taxon>
        <taxon>Pseudomonadota</taxon>
        <taxon>Alphaproteobacteria</taxon>
        <taxon>Caulobacterales</taxon>
        <taxon>Caulobacteraceae</taxon>
        <taxon>Phenylobacterium</taxon>
    </lineage>
</organism>
<feature type="binding site" evidence="6">
    <location>
        <position position="251"/>
    </location>
    <ligand>
        <name>Mg(2+)</name>
        <dbReference type="ChEBI" id="CHEBI:18420"/>
    </ligand>
</feature>
<evidence type="ECO:0000256" key="4">
    <source>
        <dbReference type="ARBA" id="ARBA00022989"/>
    </source>
</evidence>
<proteinExistence type="predicted"/>
<sequence length="348" mass="37506">MLNWIYSTFGEAWGPLRLFNSFFFLSGAGFAVCAVGTWLLLPQLWRYLPTDRGRAFAVNAELSVGKPVSAGLIFITLFCLACMVFVPLTAKPLLTVPFMLAALIVGYLDDRRGGFSEYQLAVMDAAIAFGAAAVIYGFQPVHIWLPGWKGVLILAPWFSIPMAAGVIWLSINATNCSDGVDGVSGSLSGTAILLLGGLLYTVIGNEAVASHLHIPLNRDGATWAIMAFLMVGCIAGYLWYNAPPSQVLMGDAGSRPIGLLIGMLVVATNNPLFLLLIGSVLLLNGATGLVKVALMRFFGLKVLSKVRFPLHDHVRKELGWSNSQVLVRFMLLHLGVSALLLLLALKVR</sequence>
<dbReference type="PANTHER" id="PTHR22926">
    <property type="entry name" value="PHOSPHO-N-ACETYLMURAMOYL-PENTAPEPTIDE-TRANSFERASE"/>
    <property type="match status" value="1"/>
</dbReference>
<feature type="transmembrane region" description="Helical" evidence="7">
    <location>
        <begin position="120"/>
        <end position="138"/>
    </location>
</feature>
<dbReference type="InterPro" id="IPR000715">
    <property type="entry name" value="Glycosyl_transferase_4"/>
</dbReference>
<keyword evidence="2 8" id="KW-0808">Transferase</keyword>